<dbReference type="InterPro" id="IPR036388">
    <property type="entry name" value="WH-like_DNA-bd_sf"/>
</dbReference>
<dbReference type="InterPro" id="IPR000847">
    <property type="entry name" value="LysR_HTH_N"/>
</dbReference>
<comment type="similarity">
    <text evidence="1">Belongs to the LysR transcriptional regulatory family.</text>
</comment>
<keyword evidence="4" id="KW-0804">Transcription</keyword>
<evidence type="ECO:0000256" key="1">
    <source>
        <dbReference type="ARBA" id="ARBA00009437"/>
    </source>
</evidence>
<evidence type="ECO:0000313" key="6">
    <source>
        <dbReference type="EMBL" id="AOZ05157.1"/>
    </source>
</evidence>
<protein>
    <recommendedName>
        <fullName evidence="5">HTH lysR-type domain-containing protein</fullName>
    </recommendedName>
</protein>
<dbReference type="PANTHER" id="PTHR30126:SF98">
    <property type="entry name" value="HTH-TYPE TRANSCRIPTIONAL ACTIVATOR BAUR"/>
    <property type="match status" value="1"/>
</dbReference>
<dbReference type="InterPro" id="IPR005119">
    <property type="entry name" value="LysR_subst-bd"/>
</dbReference>
<dbReference type="CDD" id="cd05466">
    <property type="entry name" value="PBP2_LTTR_substrate"/>
    <property type="match status" value="1"/>
</dbReference>
<organism evidence="6 7">
    <name type="scientific">Cupriavidus malaysiensis</name>
    <dbReference type="NCBI Taxonomy" id="367825"/>
    <lineage>
        <taxon>Bacteria</taxon>
        <taxon>Pseudomonadati</taxon>
        <taxon>Pseudomonadota</taxon>
        <taxon>Betaproteobacteria</taxon>
        <taxon>Burkholderiales</taxon>
        <taxon>Burkholderiaceae</taxon>
        <taxon>Cupriavidus</taxon>
    </lineage>
</organism>
<dbReference type="SUPFAM" id="SSF53850">
    <property type="entry name" value="Periplasmic binding protein-like II"/>
    <property type="match status" value="1"/>
</dbReference>
<dbReference type="RefSeq" id="WP_071011116.1">
    <property type="nucleotide sequence ID" value="NZ_CP017754.1"/>
</dbReference>
<dbReference type="PANTHER" id="PTHR30126">
    <property type="entry name" value="HTH-TYPE TRANSCRIPTIONAL REGULATOR"/>
    <property type="match status" value="1"/>
</dbReference>
<keyword evidence="2" id="KW-0805">Transcription regulation</keyword>
<gene>
    <name evidence="6" type="ORF">BKK80_04440</name>
</gene>
<evidence type="ECO:0000256" key="4">
    <source>
        <dbReference type="ARBA" id="ARBA00023163"/>
    </source>
</evidence>
<dbReference type="Pfam" id="PF03466">
    <property type="entry name" value="LysR_substrate"/>
    <property type="match status" value="1"/>
</dbReference>
<name>A0ABM6F1A5_9BURK</name>
<dbReference type="Proteomes" id="UP000177515">
    <property type="component" value="Chromosome 1"/>
</dbReference>
<evidence type="ECO:0000256" key="2">
    <source>
        <dbReference type="ARBA" id="ARBA00023015"/>
    </source>
</evidence>
<dbReference type="SUPFAM" id="SSF46785">
    <property type="entry name" value="Winged helix' DNA-binding domain"/>
    <property type="match status" value="1"/>
</dbReference>
<dbReference type="PRINTS" id="PR00039">
    <property type="entry name" value="HTHLYSR"/>
</dbReference>
<reference evidence="6 7" key="1">
    <citation type="submission" date="2016-10" db="EMBL/GenBank/DDBJ databases">
        <title>Complete genome sequences of three Cupriavidus strains isolated from various Malaysian environments.</title>
        <authorList>
            <person name="Abdullah A.A.-A."/>
            <person name="Shafie N.A.H."/>
            <person name="Lau N.S."/>
        </authorList>
    </citation>
    <scope>NUCLEOTIDE SEQUENCE [LARGE SCALE GENOMIC DNA]</scope>
    <source>
        <strain evidence="6 7">USMAA1020</strain>
    </source>
</reference>
<sequence length="316" mass="34382">MDLRQLRHFQALYRLRSFARAADEMAMSQPALSRSIQNLERALDCRLFDRTTHTVTPTEAARRLIHQAETVIAAAAALKEDAAGLKASSQGTVRVGCGAYPLQPLLTETVTAFAHSHPLVHLTLTSGDTTPLLQRLLDRELDLVVCDRRRFDASRFAEDILMLALPTEPLAVVFSAEHEIAAMQGEAIDFSAYPWALPRVPAGGEPDFTPASVAMRAGGAFPQFQLQSTAACLDLARSGTALTLVPLSLARRAAADGRLRYLTADRHLSTNDGVHLLKGRSQTPIMRAFVKELRSTARRLAQQPARDAGWPVTGGA</sequence>
<dbReference type="PROSITE" id="PS50931">
    <property type="entry name" value="HTH_LYSR"/>
    <property type="match status" value="1"/>
</dbReference>
<evidence type="ECO:0000313" key="7">
    <source>
        <dbReference type="Proteomes" id="UP000177515"/>
    </source>
</evidence>
<dbReference type="Gene3D" id="1.10.10.10">
    <property type="entry name" value="Winged helix-like DNA-binding domain superfamily/Winged helix DNA-binding domain"/>
    <property type="match status" value="1"/>
</dbReference>
<feature type="domain" description="HTH lysR-type" evidence="5">
    <location>
        <begin position="1"/>
        <end position="58"/>
    </location>
</feature>
<dbReference type="EMBL" id="CP017754">
    <property type="protein sequence ID" value="AOZ05157.1"/>
    <property type="molecule type" value="Genomic_DNA"/>
</dbReference>
<proteinExistence type="inferred from homology"/>
<keyword evidence="3" id="KW-0238">DNA-binding</keyword>
<dbReference type="InterPro" id="IPR036390">
    <property type="entry name" value="WH_DNA-bd_sf"/>
</dbReference>
<dbReference type="Pfam" id="PF00126">
    <property type="entry name" value="HTH_1"/>
    <property type="match status" value="1"/>
</dbReference>
<keyword evidence="7" id="KW-1185">Reference proteome</keyword>
<accession>A0ABM6F1A5</accession>
<evidence type="ECO:0000259" key="5">
    <source>
        <dbReference type="PROSITE" id="PS50931"/>
    </source>
</evidence>
<dbReference type="Gene3D" id="3.40.190.290">
    <property type="match status" value="1"/>
</dbReference>
<evidence type="ECO:0000256" key="3">
    <source>
        <dbReference type="ARBA" id="ARBA00023125"/>
    </source>
</evidence>